<dbReference type="EnsemblPlants" id="OBART11G10230.1">
    <property type="protein sequence ID" value="OBART11G10230.1"/>
    <property type="gene ID" value="OBART11G10230"/>
</dbReference>
<sequence length="82" mass="9314">MRNRISLASLEHEAQVRSTLLVDTEGRARPSRRSLQGGKQRQKPLPTPTQLGWVFTRKGRESTRQHLQGGKRRPQASMSPIL</sequence>
<feature type="region of interest" description="Disordered" evidence="1">
    <location>
        <begin position="21"/>
        <end position="82"/>
    </location>
</feature>
<accession>A0A0D3HKS4</accession>
<dbReference type="AlphaFoldDB" id="A0A0D3HKS4"/>
<keyword evidence="3" id="KW-1185">Reference proteome</keyword>
<dbReference type="Gramene" id="OBART11G10230.1">
    <property type="protein sequence ID" value="OBART11G10230.1"/>
    <property type="gene ID" value="OBART11G10230"/>
</dbReference>
<evidence type="ECO:0000256" key="1">
    <source>
        <dbReference type="SAM" id="MobiDB-lite"/>
    </source>
</evidence>
<protein>
    <submittedName>
        <fullName evidence="2">Uncharacterized protein</fullName>
    </submittedName>
</protein>
<organism evidence="2">
    <name type="scientific">Oryza barthii</name>
    <dbReference type="NCBI Taxonomy" id="65489"/>
    <lineage>
        <taxon>Eukaryota</taxon>
        <taxon>Viridiplantae</taxon>
        <taxon>Streptophyta</taxon>
        <taxon>Embryophyta</taxon>
        <taxon>Tracheophyta</taxon>
        <taxon>Spermatophyta</taxon>
        <taxon>Magnoliopsida</taxon>
        <taxon>Liliopsida</taxon>
        <taxon>Poales</taxon>
        <taxon>Poaceae</taxon>
        <taxon>BOP clade</taxon>
        <taxon>Oryzoideae</taxon>
        <taxon>Oryzeae</taxon>
        <taxon>Oryzinae</taxon>
        <taxon>Oryza</taxon>
    </lineage>
</organism>
<dbReference type="HOGENOM" id="CLU_2561928_0_0_1"/>
<dbReference type="Proteomes" id="UP000026960">
    <property type="component" value="Chromosome 11"/>
</dbReference>
<proteinExistence type="predicted"/>
<reference evidence="2" key="1">
    <citation type="journal article" date="2009" name="Rice">
        <title>De Novo Next Generation Sequencing of Plant Genomes.</title>
        <authorList>
            <person name="Rounsley S."/>
            <person name="Marri P.R."/>
            <person name="Yu Y."/>
            <person name="He R."/>
            <person name="Sisneros N."/>
            <person name="Goicoechea J.L."/>
            <person name="Lee S.J."/>
            <person name="Angelova A."/>
            <person name="Kudrna D."/>
            <person name="Luo M."/>
            <person name="Affourtit J."/>
            <person name="Desany B."/>
            <person name="Knight J."/>
            <person name="Niazi F."/>
            <person name="Egholm M."/>
            <person name="Wing R.A."/>
        </authorList>
    </citation>
    <scope>NUCLEOTIDE SEQUENCE [LARGE SCALE GENOMIC DNA]</scope>
    <source>
        <strain evidence="2">cv. IRGC 105608</strain>
    </source>
</reference>
<name>A0A0D3HKS4_9ORYZ</name>
<evidence type="ECO:0000313" key="2">
    <source>
        <dbReference type="EnsemblPlants" id="OBART11G10230.1"/>
    </source>
</evidence>
<evidence type="ECO:0000313" key="3">
    <source>
        <dbReference type="Proteomes" id="UP000026960"/>
    </source>
</evidence>
<dbReference type="PaxDb" id="65489-OBART11G10230.1"/>
<reference evidence="2" key="2">
    <citation type="submission" date="2015-03" db="UniProtKB">
        <authorList>
            <consortium name="EnsemblPlants"/>
        </authorList>
    </citation>
    <scope>IDENTIFICATION</scope>
</reference>